<keyword evidence="2" id="KW-1185">Reference proteome</keyword>
<protein>
    <recommendedName>
        <fullName evidence="3">Transposase IS4-like domain-containing protein</fullName>
    </recommendedName>
</protein>
<reference evidence="1 2" key="1">
    <citation type="submission" date="2019-02" db="EMBL/GenBank/DDBJ databases">
        <title>Deep-cultivation of Planctomycetes and their phenomic and genomic characterization uncovers novel biology.</title>
        <authorList>
            <person name="Wiegand S."/>
            <person name="Jogler M."/>
            <person name="Boedeker C."/>
            <person name="Pinto D."/>
            <person name="Vollmers J."/>
            <person name="Rivas-Marin E."/>
            <person name="Kohn T."/>
            <person name="Peeters S.H."/>
            <person name="Heuer A."/>
            <person name="Rast P."/>
            <person name="Oberbeckmann S."/>
            <person name="Bunk B."/>
            <person name="Jeske O."/>
            <person name="Meyerdierks A."/>
            <person name="Storesund J.E."/>
            <person name="Kallscheuer N."/>
            <person name="Luecker S."/>
            <person name="Lage O.M."/>
            <person name="Pohl T."/>
            <person name="Merkel B.J."/>
            <person name="Hornburger P."/>
            <person name="Mueller R.-W."/>
            <person name="Bruemmer F."/>
            <person name="Labrenz M."/>
            <person name="Spormann A.M."/>
            <person name="Op Den Camp H."/>
            <person name="Overmann J."/>
            <person name="Amann R."/>
            <person name="Jetten M.S.M."/>
            <person name="Mascher T."/>
            <person name="Medema M.H."/>
            <person name="Devos D.P."/>
            <person name="Kaster A.-K."/>
            <person name="Ovreas L."/>
            <person name="Rohde M."/>
            <person name="Galperin M.Y."/>
            <person name="Jogler C."/>
        </authorList>
    </citation>
    <scope>NUCLEOTIDE SEQUENCE [LARGE SCALE GENOMIC DNA]</scope>
    <source>
        <strain evidence="1 2">Poly51</strain>
    </source>
</reference>
<dbReference type="Proteomes" id="UP000318288">
    <property type="component" value="Unassembled WGS sequence"/>
</dbReference>
<organism evidence="1 2">
    <name type="scientific">Rubripirellula tenax</name>
    <dbReference type="NCBI Taxonomy" id="2528015"/>
    <lineage>
        <taxon>Bacteria</taxon>
        <taxon>Pseudomonadati</taxon>
        <taxon>Planctomycetota</taxon>
        <taxon>Planctomycetia</taxon>
        <taxon>Pirellulales</taxon>
        <taxon>Pirellulaceae</taxon>
        <taxon>Rubripirellula</taxon>
    </lineage>
</organism>
<evidence type="ECO:0000313" key="1">
    <source>
        <dbReference type="EMBL" id="TWU46153.1"/>
    </source>
</evidence>
<proteinExistence type="predicted"/>
<dbReference type="OrthoDB" id="9796012at2"/>
<accession>A0A5C6E918</accession>
<sequence length="183" mass="20300">MTLWVFLSQVMSIHHGCVWPVAKLITYRVANGLSACSAQTGAYCIARDKLDERAMHRLVTASGQAIEATAPDHWRWLGHRVITADGATVTMADTIENQDAYPHLTSQAPGCGFPIVRVVVLFALSTAVVPDMALGRYKGKLTHEVSLFRQIDEIIEETDVFLADRAYAGWFEIARMMQRGAHE</sequence>
<dbReference type="AlphaFoldDB" id="A0A5C6E918"/>
<evidence type="ECO:0008006" key="3">
    <source>
        <dbReference type="Google" id="ProtNLM"/>
    </source>
</evidence>
<evidence type="ECO:0000313" key="2">
    <source>
        <dbReference type="Proteomes" id="UP000318288"/>
    </source>
</evidence>
<comment type="caution">
    <text evidence="1">The sequence shown here is derived from an EMBL/GenBank/DDBJ whole genome shotgun (WGS) entry which is preliminary data.</text>
</comment>
<dbReference type="RefSeq" id="WP_146461852.1">
    <property type="nucleotide sequence ID" value="NZ_SJPW01000008.1"/>
</dbReference>
<dbReference type="EMBL" id="SJPW01000008">
    <property type="protein sequence ID" value="TWU46153.1"/>
    <property type="molecule type" value="Genomic_DNA"/>
</dbReference>
<gene>
    <name evidence="1" type="ORF">Poly51_55480</name>
</gene>
<name>A0A5C6E918_9BACT</name>